<accession>A0ABU3RHS4</accession>
<proteinExistence type="predicted"/>
<dbReference type="SUPFAM" id="SSF51126">
    <property type="entry name" value="Pectin lyase-like"/>
    <property type="match status" value="1"/>
</dbReference>
<protein>
    <submittedName>
        <fullName evidence="2">Right-handed parallel beta-helix repeat-containing protein</fullName>
    </submittedName>
</protein>
<dbReference type="InterPro" id="IPR011459">
    <property type="entry name" value="DUF1565"/>
</dbReference>
<organism evidence="2 3">
    <name type="scientific">Paenibacillus violae</name>
    <dbReference type="NCBI Taxonomy" id="3077234"/>
    <lineage>
        <taxon>Bacteria</taxon>
        <taxon>Bacillati</taxon>
        <taxon>Bacillota</taxon>
        <taxon>Bacilli</taxon>
        <taxon>Bacillales</taxon>
        <taxon>Paenibacillaceae</taxon>
        <taxon>Paenibacillus</taxon>
    </lineage>
</organism>
<evidence type="ECO:0000313" key="3">
    <source>
        <dbReference type="Proteomes" id="UP001260980"/>
    </source>
</evidence>
<evidence type="ECO:0000259" key="1">
    <source>
        <dbReference type="Pfam" id="PF07602"/>
    </source>
</evidence>
<dbReference type="Gene3D" id="2.60.120.260">
    <property type="entry name" value="Galactose-binding domain-like"/>
    <property type="match status" value="1"/>
</dbReference>
<evidence type="ECO:0000313" key="2">
    <source>
        <dbReference type="EMBL" id="MDU0203831.1"/>
    </source>
</evidence>
<keyword evidence="3" id="KW-1185">Reference proteome</keyword>
<dbReference type="Gene3D" id="2.60.120.40">
    <property type="match status" value="1"/>
</dbReference>
<gene>
    <name evidence="2" type="ORF">RQP52_22365</name>
</gene>
<name>A0ABU3RHS4_9BACL</name>
<dbReference type="EMBL" id="JAWCUD010000008">
    <property type="protein sequence ID" value="MDU0203831.1"/>
    <property type="molecule type" value="Genomic_DNA"/>
</dbReference>
<sequence>MPSTTTNLGLYKKNPSTDGNDTFDINTMLNDNWDKVDAQLGAQFADAAPTPVNLVNGLQVVDVPQTAPLENLRITGRTLVNLLGRDGNCEDVGRWVQYFGATLSLDGANQKYGNNAIKFTCTSASNPTGFYREITNLIVPGRYYLAVADVKNGNAVNGVAIQINLNNNTSASTYNITSTYQPKAIRFQAPASGLSYVYAIANTGTAVGQFGYADGFRLYEVTQAEYNALATITDAQVAAKYPYVDDVKHVNAPYVIKYGENLTATFNEWIVYAGSPQILEPYKVNVSLNDKLVYGHKVVLGQAYSISVIFSDANGRINVSFSDAAGATIGSAIDAVGTGLQKVENLIAPTNAVSLDVRLLGTNTAMTTASNPVVSLGGTVKPFKPRNDDQLLFPNVQLASSVDGKVYDTLFKREGKYFVEKRFKDVLLDGSLAWLANDFSGVKQVRVPQSLLGGDGLAGSGVVIKQDGRIIPQGVSSVADFNAVSADGNFYLGIADTDSGWGETYTPTTQEIQAYFYGWIMYDGTNSTPYTTGTKYWRKSTVSLGNATVTDGSAVMTNVPNYSVGAGYMPYKLTYQLATPTFEEVQVDAGMTLHEGLNQIEVGQGVIVREKAFPSYSVGAYRISDVAFSSSNLRYRNSMIMGIFKSNILDKKWIIDQNSSYGNYRMYIINSSDFDPAATYEVTYIALDQHSLSAPVNTVNGDVASNIKKVVDVLCMNQSDIEVRTSETERLVKQFYNVPQKTTTDMTVYVDATNGADNNDGSKGKPFKTINKAISIVPQIVNHTVRVNVATGTYAETAVLYGFNGSGVVQLVASGVVSLNAISVIRCQTTVVEGFTCTSTTGNGFYTEYGRMTIFNNCKTISASSFAGFSVVSQNGQILNCTISNKDNAVAAQYGSSVLVSNCTGTSNNYVLVAADGATLTYSGSVPSGNILFGTYNVGMINKGFVVNPWGDNTFGTRPASRAMGSVSSGQAISASVWTKVQFPVENFDNLGSYDNATLYRFTAPSTGIYHIDTNVLLTAIAANTTLQLSIYLNGTHYRRLDYFLNVNSASAYELKGNASIYLGVGDYIEIYLNSSTAITLAYANDINFEVIRIA</sequence>
<dbReference type="Pfam" id="PF07602">
    <property type="entry name" value="DUF1565"/>
    <property type="match status" value="1"/>
</dbReference>
<dbReference type="RefSeq" id="WP_315953904.1">
    <property type="nucleotide sequence ID" value="NZ_JAWCUD010000008.1"/>
</dbReference>
<dbReference type="Gene3D" id="3.30.1910.20">
    <property type="entry name" value="asparaginyl-tRNA synthetase, N-terminal domain"/>
    <property type="match status" value="1"/>
</dbReference>
<dbReference type="InterPro" id="IPR008983">
    <property type="entry name" value="Tumour_necrosis_fac-like_dom"/>
</dbReference>
<reference evidence="2 3" key="1">
    <citation type="submission" date="2023-10" db="EMBL/GenBank/DDBJ databases">
        <title>Paenibacillus strain PFR10 Genome sequencing and assembly.</title>
        <authorList>
            <person name="Kim I."/>
        </authorList>
    </citation>
    <scope>NUCLEOTIDE SEQUENCE [LARGE SCALE GENOMIC DNA]</scope>
    <source>
        <strain evidence="2 3">PFR10</strain>
    </source>
</reference>
<dbReference type="Proteomes" id="UP001260980">
    <property type="component" value="Unassembled WGS sequence"/>
</dbReference>
<feature type="domain" description="DUF1565" evidence="1">
    <location>
        <begin position="754"/>
        <end position="796"/>
    </location>
</feature>
<comment type="caution">
    <text evidence="2">The sequence shown here is derived from an EMBL/GenBank/DDBJ whole genome shotgun (WGS) entry which is preliminary data.</text>
</comment>
<dbReference type="InterPro" id="IPR011050">
    <property type="entry name" value="Pectin_lyase_fold/virulence"/>
</dbReference>